<name>A0A229SJF8_9PSEU</name>
<dbReference type="RefSeq" id="WP_093931918.1">
    <property type="nucleotide sequence ID" value="NZ_NMQT01000005.1"/>
</dbReference>
<dbReference type="AlphaFoldDB" id="A0A229SJF8"/>
<dbReference type="OrthoDB" id="5185958at2"/>
<gene>
    <name evidence="1" type="ORF">CFP71_00980</name>
</gene>
<keyword evidence="2" id="KW-1185">Reference proteome</keyword>
<organism evidence="1 2">
    <name type="scientific">Amycolatopsis thailandensis</name>
    <dbReference type="NCBI Taxonomy" id="589330"/>
    <lineage>
        <taxon>Bacteria</taxon>
        <taxon>Bacillati</taxon>
        <taxon>Actinomycetota</taxon>
        <taxon>Actinomycetes</taxon>
        <taxon>Pseudonocardiales</taxon>
        <taxon>Pseudonocardiaceae</taxon>
        <taxon>Amycolatopsis</taxon>
    </lineage>
</organism>
<evidence type="ECO:0000313" key="2">
    <source>
        <dbReference type="Proteomes" id="UP000215223"/>
    </source>
</evidence>
<proteinExistence type="predicted"/>
<dbReference type="Pfam" id="PF14430">
    <property type="entry name" value="Imm1"/>
    <property type="match status" value="1"/>
</dbReference>
<dbReference type="EMBL" id="NMQT01000005">
    <property type="protein sequence ID" value="OXM58801.1"/>
    <property type="molecule type" value="Genomic_DNA"/>
</dbReference>
<reference evidence="1 2" key="1">
    <citation type="submission" date="2017-07" db="EMBL/GenBank/DDBJ databases">
        <title>Amycolatopsis thailandensis Genome sequencing and assembly.</title>
        <authorList>
            <person name="Kaur N."/>
            <person name="Mayilraj S."/>
        </authorList>
    </citation>
    <scope>NUCLEOTIDE SEQUENCE [LARGE SCALE GENOMIC DNA]</scope>
    <source>
        <strain evidence="1 2">JCM 16380</strain>
    </source>
</reference>
<sequence>MTLEACYHGHTDQPVIVTGETELDAVLDSVAALEGPQVVQIFVDGDIMKPDLTVGLHGDRGTLRYADEDQEYYSKSGAFPLPEHGEVIYYLGRAEFEYPDDAEIPAADARNAAQEFLSTGGARPACVEWATEA</sequence>
<dbReference type="InterPro" id="IPR025680">
    <property type="entry name" value="DddI"/>
</dbReference>
<protein>
    <recommendedName>
        <fullName evidence="3">Immunity protein Imm1</fullName>
    </recommendedName>
</protein>
<accession>A0A229SJF8</accession>
<evidence type="ECO:0000313" key="1">
    <source>
        <dbReference type="EMBL" id="OXM58801.1"/>
    </source>
</evidence>
<evidence type="ECO:0008006" key="3">
    <source>
        <dbReference type="Google" id="ProtNLM"/>
    </source>
</evidence>
<comment type="caution">
    <text evidence="1">The sequence shown here is derived from an EMBL/GenBank/DDBJ whole genome shotgun (WGS) entry which is preliminary data.</text>
</comment>
<dbReference type="Proteomes" id="UP000215223">
    <property type="component" value="Unassembled WGS sequence"/>
</dbReference>